<name>A0A6C0KSA4_9ZZZZ</name>
<accession>A0A6C0KSA4</accession>
<feature type="compositionally biased region" description="Polar residues" evidence="1">
    <location>
        <begin position="1"/>
        <end position="10"/>
    </location>
</feature>
<sequence>MEHQDWTTVTLKRRSKEPTSIIRDSERARLAKIEAMDDTILPKKRIHPESIQALIRKRIELSLNQEKADQKCSFAKHTFKELEANRLIPNQAQQSAIQKHFGVQLKIELTH</sequence>
<feature type="region of interest" description="Disordered" evidence="1">
    <location>
        <begin position="1"/>
        <end position="20"/>
    </location>
</feature>
<organism evidence="2">
    <name type="scientific">viral metagenome</name>
    <dbReference type="NCBI Taxonomy" id="1070528"/>
    <lineage>
        <taxon>unclassified sequences</taxon>
        <taxon>metagenomes</taxon>
        <taxon>organismal metagenomes</taxon>
    </lineage>
</organism>
<proteinExistence type="predicted"/>
<evidence type="ECO:0008006" key="3">
    <source>
        <dbReference type="Google" id="ProtNLM"/>
    </source>
</evidence>
<evidence type="ECO:0000256" key="1">
    <source>
        <dbReference type="SAM" id="MobiDB-lite"/>
    </source>
</evidence>
<dbReference type="EMBL" id="MN740968">
    <property type="protein sequence ID" value="QHU20479.1"/>
    <property type="molecule type" value="Genomic_DNA"/>
</dbReference>
<dbReference type="AlphaFoldDB" id="A0A6C0KSA4"/>
<protein>
    <recommendedName>
        <fullName evidence="3">HTH cro/C1-type domain-containing protein</fullName>
    </recommendedName>
</protein>
<evidence type="ECO:0000313" key="2">
    <source>
        <dbReference type="EMBL" id="QHU20479.1"/>
    </source>
</evidence>
<reference evidence="2" key="1">
    <citation type="journal article" date="2020" name="Nature">
        <title>Giant virus diversity and host interactions through global metagenomics.</title>
        <authorList>
            <person name="Schulz F."/>
            <person name="Roux S."/>
            <person name="Paez-Espino D."/>
            <person name="Jungbluth S."/>
            <person name="Walsh D.A."/>
            <person name="Denef V.J."/>
            <person name="McMahon K.D."/>
            <person name="Konstantinidis K.T."/>
            <person name="Eloe-Fadrosh E.A."/>
            <person name="Kyrpides N.C."/>
            <person name="Woyke T."/>
        </authorList>
    </citation>
    <scope>NUCLEOTIDE SEQUENCE</scope>
    <source>
        <strain evidence="2">GVMAG-S-3300013093-109</strain>
    </source>
</reference>